<gene>
    <name evidence="2" type="ORF">Fcan01_28327</name>
</gene>
<evidence type="ECO:0000313" key="3">
    <source>
        <dbReference type="Proteomes" id="UP000198287"/>
    </source>
</evidence>
<feature type="transmembrane region" description="Helical" evidence="1">
    <location>
        <begin position="173"/>
        <end position="192"/>
    </location>
</feature>
<keyword evidence="1" id="KW-1133">Transmembrane helix</keyword>
<keyword evidence="1" id="KW-0812">Transmembrane</keyword>
<evidence type="ECO:0000313" key="2">
    <source>
        <dbReference type="EMBL" id="OXA36887.1"/>
    </source>
</evidence>
<evidence type="ECO:0000256" key="1">
    <source>
        <dbReference type="SAM" id="Phobius"/>
    </source>
</evidence>
<feature type="transmembrane region" description="Helical" evidence="1">
    <location>
        <begin position="107"/>
        <end position="125"/>
    </location>
</feature>
<dbReference type="Proteomes" id="UP000198287">
    <property type="component" value="Unassembled WGS sequence"/>
</dbReference>
<sequence>MIIGNFVCGMVHLIVKRNTLIALSNYNINQEFNRKSEKLDIILLISTIQTLIFFILMPPLFLIISIYNPCIPPLEGLIYLEECKKWPNEVSGIGLLPRTLIGISSVYTYRFCSIIAIVILCTTLYHPIRVQLLVLEDVEKCYTRGQKGAGLLKYRVAQIAATLHNDAFETPGIQILLGGIIFFQIFDLYGLFQFWRTLPTPVSLVLVFIALVYMFLILVVCRFVAKPYCKSDQFLSTASQQRNRWIRRLMQSCCPIKLT</sequence>
<keyword evidence="1" id="KW-0472">Membrane</keyword>
<dbReference type="AlphaFoldDB" id="A0A226CWI6"/>
<dbReference type="EMBL" id="LNIX01000069">
    <property type="protein sequence ID" value="OXA36887.1"/>
    <property type="molecule type" value="Genomic_DNA"/>
</dbReference>
<reference evidence="2 3" key="1">
    <citation type="submission" date="2015-12" db="EMBL/GenBank/DDBJ databases">
        <title>The genome of Folsomia candida.</title>
        <authorList>
            <person name="Faddeeva A."/>
            <person name="Derks M.F."/>
            <person name="Anvar Y."/>
            <person name="Smit S."/>
            <person name="Van Straalen N."/>
            <person name="Roelofs D."/>
        </authorList>
    </citation>
    <scope>NUCLEOTIDE SEQUENCE [LARGE SCALE GENOMIC DNA]</scope>
    <source>
        <strain evidence="2 3">VU population</strain>
        <tissue evidence="2">Whole body</tissue>
    </source>
</reference>
<organism evidence="2 3">
    <name type="scientific">Folsomia candida</name>
    <name type="common">Springtail</name>
    <dbReference type="NCBI Taxonomy" id="158441"/>
    <lineage>
        <taxon>Eukaryota</taxon>
        <taxon>Metazoa</taxon>
        <taxon>Ecdysozoa</taxon>
        <taxon>Arthropoda</taxon>
        <taxon>Hexapoda</taxon>
        <taxon>Collembola</taxon>
        <taxon>Entomobryomorpha</taxon>
        <taxon>Isotomoidea</taxon>
        <taxon>Isotomidae</taxon>
        <taxon>Proisotominae</taxon>
        <taxon>Folsomia</taxon>
    </lineage>
</organism>
<feature type="transmembrane region" description="Helical" evidence="1">
    <location>
        <begin position="41"/>
        <end position="67"/>
    </location>
</feature>
<protein>
    <submittedName>
        <fullName evidence="2">Uncharacterized protein</fullName>
    </submittedName>
</protein>
<keyword evidence="3" id="KW-1185">Reference proteome</keyword>
<feature type="transmembrane region" description="Helical" evidence="1">
    <location>
        <begin position="204"/>
        <end position="225"/>
    </location>
</feature>
<accession>A0A226CWI6</accession>
<proteinExistence type="predicted"/>
<name>A0A226CWI6_FOLCA</name>
<comment type="caution">
    <text evidence="2">The sequence shown here is derived from an EMBL/GenBank/DDBJ whole genome shotgun (WGS) entry which is preliminary data.</text>
</comment>